<dbReference type="PANTHER" id="PTHR43584:SF3">
    <property type="entry name" value="BIFUNCTIONAL PROTEIN GLMU"/>
    <property type="match status" value="1"/>
</dbReference>
<organism evidence="21 22">
    <name type="scientific">Aquicella lusitana</name>
    <dbReference type="NCBI Taxonomy" id="254246"/>
    <lineage>
        <taxon>Bacteria</taxon>
        <taxon>Pseudomonadati</taxon>
        <taxon>Pseudomonadota</taxon>
        <taxon>Gammaproteobacteria</taxon>
        <taxon>Legionellales</taxon>
        <taxon>Coxiellaceae</taxon>
        <taxon>Aquicella</taxon>
    </lineage>
</organism>
<evidence type="ECO:0000256" key="10">
    <source>
        <dbReference type="ARBA" id="ARBA00022960"/>
    </source>
</evidence>
<evidence type="ECO:0000256" key="15">
    <source>
        <dbReference type="ARBA" id="ARBA00048247"/>
    </source>
</evidence>
<keyword evidence="7 18" id="KW-0479">Metal-binding</keyword>
<evidence type="ECO:0000313" key="22">
    <source>
        <dbReference type="Proteomes" id="UP000254720"/>
    </source>
</evidence>
<evidence type="ECO:0000256" key="5">
    <source>
        <dbReference type="ARBA" id="ARBA00022679"/>
    </source>
</evidence>
<dbReference type="PANTHER" id="PTHR43584">
    <property type="entry name" value="NUCLEOTIDYL TRANSFERASE"/>
    <property type="match status" value="1"/>
</dbReference>
<evidence type="ECO:0000256" key="9">
    <source>
        <dbReference type="ARBA" id="ARBA00022842"/>
    </source>
</evidence>
<keyword evidence="14 18" id="KW-0961">Cell wall biogenesis/degradation</keyword>
<comment type="catalytic activity">
    <reaction evidence="15 18">
        <text>alpha-D-glucosamine 1-phosphate + acetyl-CoA = N-acetyl-alpha-D-glucosamine 1-phosphate + CoA + H(+)</text>
        <dbReference type="Rhea" id="RHEA:13725"/>
        <dbReference type="ChEBI" id="CHEBI:15378"/>
        <dbReference type="ChEBI" id="CHEBI:57287"/>
        <dbReference type="ChEBI" id="CHEBI:57288"/>
        <dbReference type="ChEBI" id="CHEBI:57776"/>
        <dbReference type="ChEBI" id="CHEBI:58516"/>
        <dbReference type="EC" id="2.3.1.157"/>
    </reaction>
</comment>
<comment type="function">
    <text evidence="17 18">Catalyzes the last two sequential reactions in the de novo biosynthetic pathway for UDP-N-acetylglucosamine (UDP-GlcNAc). The C-terminal domain catalyzes the transfer of acetyl group from acetyl coenzyme A to glucosamine-1-phosphate (GlcN-1-P) to produce N-acetylglucosamine-1-phosphate (GlcNAc-1-P), which is converted into UDP-GlcNAc by the transfer of uridine 5-monophosphate (from uridine 5-triphosphate), a reaction catalyzed by the N-terminal domain.</text>
</comment>
<feature type="binding site" evidence="18">
    <location>
        <position position="73"/>
    </location>
    <ligand>
        <name>UDP-N-acetyl-alpha-D-glucosamine</name>
        <dbReference type="ChEBI" id="CHEBI:57705"/>
    </ligand>
</feature>
<keyword evidence="6 18" id="KW-0548">Nucleotidyltransferase</keyword>
<dbReference type="GO" id="GO:0019134">
    <property type="term" value="F:glucosamine-1-phosphate N-acetyltransferase activity"/>
    <property type="evidence" value="ECO:0007669"/>
    <property type="project" value="UniProtKB-UniRule"/>
</dbReference>
<dbReference type="GO" id="GO:0000902">
    <property type="term" value="P:cell morphogenesis"/>
    <property type="evidence" value="ECO:0007669"/>
    <property type="project" value="UniProtKB-UniRule"/>
</dbReference>
<evidence type="ECO:0000256" key="13">
    <source>
        <dbReference type="ARBA" id="ARBA00023315"/>
    </source>
</evidence>
<feature type="binding site" evidence="18">
    <location>
        <position position="439"/>
    </location>
    <ligand>
        <name>acetyl-CoA</name>
        <dbReference type="ChEBI" id="CHEBI:57288"/>
    </ligand>
</feature>
<feature type="region of interest" description="Pyrophosphorylase" evidence="18">
    <location>
        <begin position="1"/>
        <end position="227"/>
    </location>
</feature>
<keyword evidence="11 18" id="KW-0573">Peptidoglycan synthesis</keyword>
<keyword evidence="22" id="KW-1185">Reference proteome</keyword>
<evidence type="ECO:0000256" key="3">
    <source>
        <dbReference type="ARBA" id="ARBA00007947"/>
    </source>
</evidence>
<evidence type="ECO:0000256" key="1">
    <source>
        <dbReference type="ARBA" id="ARBA00004496"/>
    </source>
</evidence>
<comment type="subunit">
    <text evidence="18">Homotrimer.</text>
</comment>
<name>A0A370GAK3_9COXI</name>
<keyword evidence="10 18" id="KW-0133">Cell shape</keyword>
<feature type="binding site" evidence="18">
    <location>
        <begin position="100"/>
        <end position="102"/>
    </location>
    <ligand>
        <name>UDP-N-acetyl-alpha-D-glucosamine</name>
        <dbReference type="ChEBI" id="CHEBI:57705"/>
    </ligand>
</feature>
<sequence length="460" mass="50482">MAIQPVILAAGQGKRMHSRLPKVLHQLAGKPLLEHVICTALKLSDRAPIIIYGHQGEVIRNALSHYEARWVEQKEQLGTGHALLQALPEMADEDHVLVLYGDVPLISVQTLKHLCQSLPAHAIGMLTAHLPDPAGYGRIKRDQANRIVGIVEEKDAKPSERAIMEVNPGIYIVPARYLKKWLPMLQNSNAQGEYYLTDIISLAAEEKITIHAVEPAVYQEILGVNDRVQLSRLERFYQLQQAEKLMRQGVTIYDPARLDIRGDIHAGRDVVIDVNVVIEGRVVIGDGCVIGPNTFLRNSELAPHVEIKANSVIDGAEIAAHCIIGPFARLRPGTVLAEHAHIGNFVELKNTVVGESTKINHLSYVGDSEVGKRVNIGAGTITCNYDGVNKHKTLIGDDVQIGSDTQLIAPVRIGEGATIGAGSTIVKDVPPHQLTLSQRLEQRSISGWRRPEKIKKTPVE</sequence>
<comment type="pathway">
    <text evidence="18">Nucleotide-sugar biosynthesis; UDP-N-acetyl-alpha-D-glucosamine biosynthesis; N-acetyl-alpha-D-glucosamine 1-phosphate from alpha-D-glucosamine 6-phosphate (route II): step 2/2.</text>
</comment>
<comment type="similarity">
    <text evidence="3 18">In the N-terminal section; belongs to the N-acetylglucosamine-1-phosphate uridyltransferase family.</text>
</comment>
<evidence type="ECO:0000256" key="17">
    <source>
        <dbReference type="ARBA" id="ARBA00049628"/>
    </source>
</evidence>
<dbReference type="GO" id="GO:0005737">
    <property type="term" value="C:cytoplasm"/>
    <property type="evidence" value="ECO:0007669"/>
    <property type="project" value="UniProtKB-SubCell"/>
</dbReference>
<dbReference type="InterPro" id="IPR056729">
    <property type="entry name" value="GMPPB_C"/>
</dbReference>
<comment type="pathway">
    <text evidence="18">Nucleotide-sugar biosynthesis; UDP-N-acetyl-alpha-D-glucosamine biosynthesis; UDP-N-acetyl-alpha-D-glucosamine from N-acetyl-alpha-D-glucosamine 1-phosphate: step 1/1.</text>
</comment>
<dbReference type="InterPro" id="IPR001451">
    <property type="entry name" value="Hexapep"/>
</dbReference>
<feature type="binding site" evidence="18">
    <location>
        <begin position="78"/>
        <end position="79"/>
    </location>
    <ligand>
        <name>UDP-N-acetyl-alpha-D-glucosamine</name>
        <dbReference type="ChEBI" id="CHEBI:57705"/>
    </ligand>
</feature>
<evidence type="ECO:0000256" key="16">
    <source>
        <dbReference type="ARBA" id="ARBA00048493"/>
    </source>
</evidence>
<accession>A0A370GAK3</accession>
<protein>
    <recommendedName>
        <fullName evidence="18">Bifunctional protein GlmU</fullName>
    </recommendedName>
    <domain>
        <recommendedName>
            <fullName evidence="18">UDP-N-acetylglucosamine pyrophosphorylase</fullName>
            <ecNumber evidence="18">2.7.7.23</ecNumber>
        </recommendedName>
        <alternativeName>
            <fullName evidence="18">N-acetylglucosamine-1-phosphate uridyltransferase</fullName>
        </alternativeName>
    </domain>
    <domain>
        <recommendedName>
            <fullName evidence="18">Glucosamine-1-phosphate N-acetyltransferase</fullName>
            <ecNumber evidence="18">2.3.1.157</ecNumber>
        </recommendedName>
    </domain>
</protein>
<dbReference type="Pfam" id="PF25087">
    <property type="entry name" value="GMPPB_C"/>
    <property type="match status" value="1"/>
</dbReference>
<dbReference type="HAMAP" id="MF_01631">
    <property type="entry name" value="GlmU"/>
    <property type="match status" value="1"/>
</dbReference>
<comment type="caution">
    <text evidence="21">The sequence shown here is derived from an EMBL/GenBank/DDBJ whole genome shotgun (WGS) entry which is preliminary data.</text>
</comment>
<feature type="active site" description="Proton acceptor" evidence="18">
    <location>
        <position position="361"/>
    </location>
</feature>
<dbReference type="GO" id="GO:0009245">
    <property type="term" value="P:lipid A biosynthetic process"/>
    <property type="evidence" value="ECO:0007669"/>
    <property type="project" value="UniProtKB-UniRule"/>
</dbReference>
<dbReference type="GO" id="GO:0000287">
    <property type="term" value="F:magnesium ion binding"/>
    <property type="evidence" value="ECO:0007669"/>
    <property type="project" value="UniProtKB-UniRule"/>
</dbReference>
<dbReference type="UniPathway" id="UPA00973"/>
<evidence type="ECO:0000259" key="19">
    <source>
        <dbReference type="Pfam" id="PF12804"/>
    </source>
</evidence>
<evidence type="ECO:0000256" key="11">
    <source>
        <dbReference type="ARBA" id="ARBA00022984"/>
    </source>
</evidence>
<dbReference type="InterPro" id="IPR018357">
    <property type="entry name" value="Hexapep_transf_CS"/>
</dbReference>
<proteinExistence type="inferred from homology"/>
<evidence type="ECO:0000259" key="20">
    <source>
        <dbReference type="Pfam" id="PF25087"/>
    </source>
</evidence>
<dbReference type="CDD" id="cd03353">
    <property type="entry name" value="LbH_GlmU_C"/>
    <property type="match status" value="1"/>
</dbReference>
<feature type="binding site" evidence="18">
    <location>
        <position position="421"/>
    </location>
    <ligand>
        <name>acetyl-CoA</name>
        <dbReference type="ChEBI" id="CHEBI:57288"/>
    </ligand>
</feature>
<evidence type="ECO:0000256" key="14">
    <source>
        <dbReference type="ARBA" id="ARBA00023316"/>
    </source>
</evidence>
<feature type="binding site" evidence="18">
    <location>
        <position position="152"/>
    </location>
    <ligand>
        <name>UDP-N-acetyl-alpha-D-glucosamine</name>
        <dbReference type="ChEBI" id="CHEBI:57705"/>
    </ligand>
</feature>
<dbReference type="AlphaFoldDB" id="A0A370GAK3"/>
<dbReference type="InterPro" id="IPR025877">
    <property type="entry name" value="MobA-like_NTP_Trfase"/>
</dbReference>
<evidence type="ECO:0000256" key="7">
    <source>
        <dbReference type="ARBA" id="ARBA00022723"/>
    </source>
</evidence>
<dbReference type="GO" id="GO:0003977">
    <property type="term" value="F:UDP-N-acetylglucosamine diphosphorylase activity"/>
    <property type="evidence" value="ECO:0007669"/>
    <property type="project" value="UniProtKB-UniRule"/>
</dbReference>
<dbReference type="GO" id="GO:0016020">
    <property type="term" value="C:membrane"/>
    <property type="evidence" value="ECO:0007669"/>
    <property type="project" value="GOC"/>
</dbReference>
<dbReference type="GO" id="GO:0009252">
    <property type="term" value="P:peptidoglycan biosynthetic process"/>
    <property type="evidence" value="ECO:0007669"/>
    <property type="project" value="UniProtKB-UniRule"/>
</dbReference>
<feature type="domain" description="Mannose-1-phosphate guanyltransferase C-terminal" evidence="20">
    <location>
        <begin position="262"/>
        <end position="343"/>
    </location>
</feature>
<dbReference type="UniPathway" id="UPA00113">
    <property type="reaction ID" value="UER00532"/>
</dbReference>
<evidence type="ECO:0000256" key="4">
    <source>
        <dbReference type="ARBA" id="ARBA00022490"/>
    </source>
</evidence>
<dbReference type="Pfam" id="PF00132">
    <property type="entry name" value="Hexapep"/>
    <property type="match status" value="1"/>
</dbReference>
<dbReference type="InterPro" id="IPR011004">
    <property type="entry name" value="Trimer_LpxA-like_sf"/>
</dbReference>
<dbReference type="PROSITE" id="PS00101">
    <property type="entry name" value="HEXAPEP_TRANSFERASES"/>
    <property type="match status" value="1"/>
</dbReference>
<dbReference type="Pfam" id="PF12804">
    <property type="entry name" value="NTP_transf_3"/>
    <property type="match status" value="1"/>
</dbReference>
<feature type="binding site" evidence="18">
    <location>
        <position position="102"/>
    </location>
    <ligand>
        <name>Mg(2+)</name>
        <dbReference type="ChEBI" id="CHEBI:18420"/>
    </ligand>
</feature>
<dbReference type="EC" id="2.7.7.23" evidence="18"/>
<dbReference type="OrthoDB" id="9775031at2"/>
<dbReference type="Gene3D" id="3.90.550.10">
    <property type="entry name" value="Spore Coat Polysaccharide Biosynthesis Protein SpsA, Chain A"/>
    <property type="match status" value="1"/>
</dbReference>
<dbReference type="NCBIfam" id="TIGR01173">
    <property type="entry name" value="glmU"/>
    <property type="match status" value="1"/>
</dbReference>
<evidence type="ECO:0000256" key="6">
    <source>
        <dbReference type="ARBA" id="ARBA00022695"/>
    </source>
</evidence>
<keyword evidence="9 18" id="KW-0460">Magnesium</keyword>
<keyword evidence="4 18" id="KW-0963">Cytoplasm</keyword>
<dbReference type="CDD" id="cd02540">
    <property type="entry name" value="GT2_GlmU_N_bac"/>
    <property type="match status" value="1"/>
</dbReference>
<feature type="binding site" evidence="18">
    <location>
        <position position="349"/>
    </location>
    <ligand>
        <name>UDP-N-acetyl-alpha-D-glucosamine</name>
        <dbReference type="ChEBI" id="CHEBI:57705"/>
    </ligand>
</feature>
<evidence type="ECO:0000313" key="21">
    <source>
        <dbReference type="EMBL" id="RDI40069.1"/>
    </source>
</evidence>
<feature type="binding site" evidence="18">
    <location>
        <position position="22"/>
    </location>
    <ligand>
        <name>UDP-N-acetyl-alpha-D-glucosamine</name>
        <dbReference type="ChEBI" id="CHEBI:57705"/>
    </ligand>
</feature>
<keyword evidence="13 18" id="KW-0012">Acyltransferase</keyword>
<feature type="binding site" evidence="18">
    <location>
        <position position="375"/>
    </location>
    <ligand>
        <name>UDP-N-acetyl-alpha-D-glucosamine</name>
        <dbReference type="ChEBI" id="CHEBI:57705"/>
    </ligand>
</feature>
<dbReference type="Proteomes" id="UP000254720">
    <property type="component" value="Unassembled WGS sequence"/>
</dbReference>
<feature type="binding site" evidence="18">
    <location>
        <begin position="384"/>
        <end position="385"/>
    </location>
    <ligand>
        <name>acetyl-CoA</name>
        <dbReference type="ChEBI" id="CHEBI:57288"/>
    </ligand>
</feature>
<dbReference type="GO" id="GO:0006048">
    <property type="term" value="P:UDP-N-acetylglucosamine biosynthetic process"/>
    <property type="evidence" value="ECO:0007669"/>
    <property type="project" value="UniProtKB-UniPathway"/>
</dbReference>
<comment type="subcellular location">
    <subcellularLocation>
        <location evidence="1 18">Cytoplasm</location>
    </subcellularLocation>
</comment>
<feature type="binding site" evidence="18">
    <location>
        <position position="378"/>
    </location>
    <ligand>
        <name>acetyl-CoA</name>
        <dbReference type="ChEBI" id="CHEBI:57288"/>
    </ligand>
</feature>
<feature type="binding site" evidence="18">
    <location>
        <position position="137"/>
    </location>
    <ligand>
        <name>UDP-N-acetyl-alpha-D-glucosamine</name>
        <dbReference type="ChEBI" id="CHEBI:57705"/>
    </ligand>
</feature>
<dbReference type="Gene3D" id="2.160.10.10">
    <property type="entry name" value="Hexapeptide repeat proteins"/>
    <property type="match status" value="1"/>
</dbReference>
<dbReference type="GO" id="GO:0008360">
    <property type="term" value="P:regulation of cell shape"/>
    <property type="evidence" value="ECO:0007669"/>
    <property type="project" value="UniProtKB-KW"/>
</dbReference>
<evidence type="ECO:0000256" key="2">
    <source>
        <dbReference type="ARBA" id="ARBA00007707"/>
    </source>
</evidence>
<dbReference type="InterPro" id="IPR029044">
    <property type="entry name" value="Nucleotide-diphossugar_trans"/>
</dbReference>
<comment type="cofactor">
    <cofactor evidence="18">
        <name>Mg(2+)</name>
        <dbReference type="ChEBI" id="CHEBI:18420"/>
    </cofactor>
    <text evidence="18">Binds 1 Mg(2+) ion per subunit.</text>
</comment>
<comment type="similarity">
    <text evidence="2 18">In the C-terminal section; belongs to the transferase hexapeptide repeat family.</text>
</comment>
<reference evidence="21 22" key="1">
    <citation type="submission" date="2018-07" db="EMBL/GenBank/DDBJ databases">
        <title>Genomic Encyclopedia of Type Strains, Phase IV (KMG-IV): sequencing the most valuable type-strain genomes for metagenomic binning, comparative biology and taxonomic classification.</title>
        <authorList>
            <person name="Goeker M."/>
        </authorList>
    </citation>
    <scope>NUCLEOTIDE SEQUENCE [LARGE SCALE GENOMIC DNA]</scope>
    <source>
        <strain evidence="21 22">DSM 16500</strain>
    </source>
</reference>
<dbReference type="InterPro" id="IPR038009">
    <property type="entry name" value="GlmU_C_LbH"/>
</dbReference>
<feature type="binding site" evidence="18">
    <location>
        <position position="225"/>
    </location>
    <ligand>
        <name>Mg(2+)</name>
        <dbReference type="ChEBI" id="CHEBI:18420"/>
    </ligand>
</feature>
<keyword evidence="5 18" id="KW-0808">Transferase</keyword>
<dbReference type="SUPFAM" id="SSF51161">
    <property type="entry name" value="Trimeric LpxA-like enzymes"/>
    <property type="match status" value="1"/>
</dbReference>
<dbReference type="GO" id="GO:0071555">
    <property type="term" value="P:cell wall organization"/>
    <property type="evidence" value="ECO:0007669"/>
    <property type="project" value="UniProtKB-KW"/>
</dbReference>
<feature type="binding site" evidence="18">
    <location>
        <position position="403"/>
    </location>
    <ligand>
        <name>acetyl-CoA</name>
        <dbReference type="ChEBI" id="CHEBI:57288"/>
    </ligand>
</feature>
<dbReference type="SUPFAM" id="SSF53448">
    <property type="entry name" value="Nucleotide-diphospho-sugar transferases"/>
    <property type="match status" value="1"/>
</dbReference>
<keyword evidence="8 18" id="KW-0677">Repeat</keyword>
<dbReference type="EC" id="2.3.1.157" evidence="18"/>
<feature type="binding site" evidence="18">
    <location>
        <position position="364"/>
    </location>
    <ligand>
        <name>UDP-N-acetyl-alpha-D-glucosamine</name>
        <dbReference type="ChEBI" id="CHEBI:57705"/>
    </ligand>
</feature>
<evidence type="ECO:0000256" key="12">
    <source>
        <dbReference type="ARBA" id="ARBA00023268"/>
    </source>
</evidence>
<evidence type="ECO:0000256" key="8">
    <source>
        <dbReference type="ARBA" id="ARBA00022737"/>
    </source>
</evidence>
<feature type="binding site" evidence="18">
    <location>
        <begin position="8"/>
        <end position="11"/>
    </location>
    <ligand>
        <name>UDP-N-acetyl-alpha-D-glucosamine</name>
        <dbReference type="ChEBI" id="CHEBI:57705"/>
    </ligand>
</feature>
<dbReference type="InterPro" id="IPR005882">
    <property type="entry name" value="Bifunctional_GlmU"/>
</dbReference>
<feature type="region of interest" description="Linker" evidence="18">
    <location>
        <begin position="228"/>
        <end position="248"/>
    </location>
</feature>
<evidence type="ECO:0000256" key="18">
    <source>
        <dbReference type="HAMAP-Rule" id="MF_01631"/>
    </source>
</evidence>
<keyword evidence="12 18" id="KW-0511">Multifunctional enzyme</keyword>
<comment type="pathway">
    <text evidence="18">Bacterial outer membrane biogenesis; LPS lipid A biosynthesis.</text>
</comment>
<comment type="catalytic activity">
    <reaction evidence="16 18">
        <text>N-acetyl-alpha-D-glucosamine 1-phosphate + UTP + H(+) = UDP-N-acetyl-alpha-D-glucosamine + diphosphate</text>
        <dbReference type="Rhea" id="RHEA:13509"/>
        <dbReference type="ChEBI" id="CHEBI:15378"/>
        <dbReference type="ChEBI" id="CHEBI:33019"/>
        <dbReference type="ChEBI" id="CHEBI:46398"/>
        <dbReference type="ChEBI" id="CHEBI:57705"/>
        <dbReference type="ChEBI" id="CHEBI:57776"/>
        <dbReference type="EC" id="2.7.7.23"/>
    </reaction>
</comment>
<gene>
    <name evidence="18" type="primary">glmU</name>
    <name evidence="21" type="ORF">C8D86_12419</name>
</gene>
<feature type="binding site" evidence="18">
    <location>
        <position position="225"/>
    </location>
    <ligand>
        <name>UDP-N-acetyl-alpha-D-glucosamine</name>
        <dbReference type="ChEBI" id="CHEBI:57705"/>
    </ligand>
</feature>
<feature type="region of interest" description="N-acetyltransferase" evidence="18">
    <location>
        <begin position="249"/>
        <end position="460"/>
    </location>
</feature>
<dbReference type="EMBL" id="QQAX01000024">
    <property type="protein sequence ID" value="RDI40069.1"/>
    <property type="molecule type" value="Genomic_DNA"/>
</dbReference>
<feature type="binding site" evidence="18">
    <location>
        <position position="331"/>
    </location>
    <ligand>
        <name>UDP-N-acetyl-alpha-D-glucosamine</name>
        <dbReference type="ChEBI" id="CHEBI:57705"/>
    </ligand>
</feature>
<feature type="binding site" evidence="18">
    <location>
        <position position="167"/>
    </location>
    <ligand>
        <name>UDP-N-acetyl-alpha-D-glucosamine</name>
        <dbReference type="ChEBI" id="CHEBI:57705"/>
    </ligand>
</feature>
<dbReference type="RefSeq" id="WP_114835132.1">
    <property type="nucleotide sequence ID" value="NZ_LR699114.1"/>
</dbReference>
<feature type="domain" description="MobA-like NTP transferase" evidence="19">
    <location>
        <begin position="6"/>
        <end position="122"/>
    </location>
</feature>
<dbReference type="InterPro" id="IPR050065">
    <property type="entry name" value="GlmU-like"/>
</dbReference>